<evidence type="ECO:0000256" key="2">
    <source>
        <dbReference type="ARBA" id="ARBA00022679"/>
    </source>
</evidence>
<dbReference type="PANTHER" id="PTHR43285">
    <property type="entry name" value="ANTHRANILATE PHOSPHORIBOSYLTRANSFERASE"/>
    <property type="match status" value="1"/>
</dbReference>
<reference evidence="4" key="1">
    <citation type="submission" date="2019-03" db="EMBL/GenBank/DDBJ databases">
        <title>Single cell metagenomics reveals metabolic interactions within the superorganism composed of flagellate Streblomastix strix and complex community of Bacteroidetes bacteria on its surface.</title>
        <authorList>
            <person name="Treitli S.C."/>
            <person name="Kolisko M."/>
            <person name="Husnik F."/>
            <person name="Keeling P."/>
            <person name="Hampl V."/>
        </authorList>
    </citation>
    <scope>NUCLEOTIDE SEQUENCE</scope>
    <source>
        <strain evidence="4">STM</strain>
    </source>
</reference>
<keyword evidence="1 4" id="KW-0328">Glycosyltransferase</keyword>
<gene>
    <name evidence="4" type="ORF">EZS27_028371</name>
</gene>
<dbReference type="Pfam" id="PF00591">
    <property type="entry name" value="Glycos_transf_3"/>
    <property type="match status" value="1"/>
</dbReference>
<dbReference type="InterPro" id="IPR005940">
    <property type="entry name" value="Anthranilate_Pribosyl_Tfrase"/>
</dbReference>
<dbReference type="InterPro" id="IPR000312">
    <property type="entry name" value="Glycosyl_Trfase_fam3"/>
</dbReference>
<dbReference type="Gene3D" id="3.40.1030.10">
    <property type="entry name" value="Nucleoside phosphorylase/phosphoribosyltransferase catalytic domain"/>
    <property type="match status" value="1"/>
</dbReference>
<evidence type="ECO:0000259" key="3">
    <source>
        <dbReference type="Pfam" id="PF00591"/>
    </source>
</evidence>
<dbReference type="AlphaFoldDB" id="A0A5J4QL50"/>
<dbReference type="SUPFAM" id="SSF52418">
    <property type="entry name" value="Nucleoside phosphorylase/phosphoribosyltransferase catalytic domain"/>
    <property type="match status" value="1"/>
</dbReference>
<comment type="caution">
    <text evidence="4">The sequence shown here is derived from an EMBL/GenBank/DDBJ whole genome shotgun (WGS) entry which is preliminary data.</text>
</comment>
<dbReference type="PANTHER" id="PTHR43285:SF2">
    <property type="entry name" value="ANTHRANILATE PHOSPHORIBOSYLTRANSFERASE"/>
    <property type="match status" value="1"/>
</dbReference>
<dbReference type="GO" id="GO:0000162">
    <property type="term" value="P:L-tryptophan biosynthetic process"/>
    <property type="evidence" value="ECO:0007669"/>
    <property type="project" value="InterPro"/>
</dbReference>
<keyword evidence="2 4" id="KW-0808">Transferase</keyword>
<dbReference type="EC" id="2.4.2.18" evidence="4"/>
<protein>
    <submittedName>
        <fullName evidence="4">Anthranilate phosphoribosyltransferase</fullName>
        <ecNumber evidence="4">2.4.2.18</ecNumber>
    </submittedName>
</protein>
<evidence type="ECO:0000256" key="1">
    <source>
        <dbReference type="ARBA" id="ARBA00022676"/>
    </source>
</evidence>
<evidence type="ECO:0000313" key="4">
    <source>
        <dbReference type="EMBL" id="KAA6322049.1"/>
    </source>
</evidence>
<dbReference type="InterPro" id="IPR035902">
    <property type="entry name" value="Nuc_phospho_transferase"/>
</dbReference>
<accession>A0A5J4QL50</accession>
<feature type="domain" description="Glycosyl transferase family 3" evidence="3">
    <location>
        <begin position="14"/>
        <end position="90"/>
    </location>
</feature>
<dbReference type="GO" id="GO:0005829">
    <property type="term" value="C:cytosol"/>
    <property type="evidence" value="ECO:0007669"/>
    <property type="project" value="TreeGrafter"/>
</dbReference>
<proteinExistence type="predicted"/>
<sequence>MKGSPTGNNEKIYMPEDLGFVRCKEVDLYGGDAPEEAAHIFDNVMNNRATRAQTDVVTVNAGFAIHVICPEKGIEECIAIARESLESGKAKGALKKFLEING</sequence>
<name>A0A5J4QL50_9ZZZZ</name>
<organism evidence="4">
    <name type="scientific">termite gut metagenome</name>
    <dbReference type="NCBI Taxonomy" id="433724"/>
    <lineage>
        <taxon>unclassified sequences</taxon>
        <taxon>metagenomes</taxon>
        <taxon>organismal metagenomes</taxon>
    </lineage>
</organism>
<dbReference type="EMBL" id="SNRY01003144">
    <property type="protein sequence ID" value="KAA6322049.1"/>
    <property type="molecule type" value="Genomic_DNA"/>
</dbReference>
<dbReference type="GO" id="GO:0004048">
    <property type="term" value="F:anthranilate phosphoribosyltransferase activity"/>
    <property type="evidence" value="ECO:0007669"/>
    <property type="project" value="UniProtKB-EC"/>
</dbReference>